<evidence type="ECO:0000313" key="2">
    <source>
        <dbReference type="Proteomes" id="UP000325780"/>
    </source>
</evidence>
<dbReference type="AlphaFoldDB" id="A0A5N6TTG2"/>
<proteinExistence type="predicted"/>
<gene>
    <name evidence="1" type="ORF">BDV25DRAFT_156084</name>
</gene>
<dbReference type="PANTHER" id="PTHR37540:SF9">
    <property type="entry name" value="ZN(2)-C6 FUNGAL-TYPE DOMAIN-CONTAINING PROTEIN"/>
    <property type="match status" value="1"/>
</dbReference>
<accession>A0A5N6TTG2</accession>
<protein>
    <recommendedName>
        <fullName evidence="3">Fungal-specific transcription factor domain-containing protein</fullName>
    </recommendedName>
</protein>
<evidence type="ECO:0000313" key="1">
    <source>
        <dbReference type="EMBL" id="KAE8149574.1"/>
    </source>
</evidence>
<dbReference type="Proteomes" id="UP000325780">
    <property type="component" value="Unassembled WGS sequence"/>
</dbReference>
<reference evidence="1 2" key="1">
    <citation type="submission" date="2019-04" db="EMBL/GenBank/DDBJ databases">
        <title>Friends and foes A comparative genomics study of 23 Aspergillus species from section Flavi.</title>
        <authorList>
            <consortium name="DOE Joint Genome Institute"/>
            <person name="Kjaerbolling I."/>
            <person name="Vesth T."/>
            <person name="Frisvad J.C."/>
            <person name="Nybo J.L."/>
            <person name="Theobald S."/>
            <person name="Kildgaard S."/>
            <person name="Isbrandt T."/>
            <person name="Kuo A."/>
            <person name="Sato A."/>
            <person name="Lyhne E.K."/>
            <person name="Kogle M.E."/>
            <person name="Wiebenga A."/>
            <person name="Kun R.S."/>
            <person name="Lubbers R.J."/>
            <person name="Makela M.R."/>
            <person name="Barry K."/>
            <person name="Chovatia M."/>
            <person name="Clum A."/>
            <person name="Daum C."/>
            <person name="Haridas S."/>
            <person name="He G."/>
            <person name="LaButti K."/>
            <person name="Lipzen A."/>
            <person name="Mondo S."/>
            <person name="Riley R."/>
            <person name="Salamov A."/>
            <person name="Simmons B.A."/>
            <person name="Magnuson J.K."/>
            <person name="Henrissat B."/>
            <person name="Mortensen U.H."/>
            <person name="Larsen T.O."/>
            <person name="Devries R.P."/>
            <person name="Grigoriev I.V."/>
            <person name="Machida M."/>
            <person name="Baker S.E."/>
            <person name="Andersen M.R."/>
        </authorList>
    </citation>
    <scope>NUCLEOTIDE SEQUENCE [LARGE SCALE GENOMIC DNA]</scope>
    <source>
        <strain evidence="1 2">IBT 18842</strain>
    </source>
</reference>
<organism evidence="1 2">
    <name type="scientific">Aspergillus avenaceus</name>
    <dbReference type="NCBI Taxonomy" id="36643"/>
    <lineage>
        <taxon>Eukaryota</taxon>
        <taxon>Fungi</taxon>
        <taxon>Dikarya</taxon>
        <taxon>Ascomycota</taxon>
        <taxon>Pezizomycotina</taxon>
        <taxon>Eurotiomycetes</taxon>
        <taxon>Eurotiomycetidae</taxon>
        <taxon>Eurotiales</taxon>
        <taxon>Aspergillaceae</taxon>
        <taxon>Aspergillus</taxon>
        <taxon>Aspergillus subgen. Circumdati</taxon>
    </lineage>
</organism>
<dbReference type="EMBL" id="ML742119">
    <property type="protein sequence ID" value="KAE8149574.1"/>
    <property type="molecule type" value="Genomic_DNA"/>
</dbReference>
<evidence type="ECO:0008006" key="3">
    <source>
        <dbReference type="Google" id="ProtNLM"/>
    </source>
</evidence>
<dbReference type="PANTHER" id="PTHR37540">
    <property type="entry name" value="TRANSCRIPTION FACTOR (ACR-2), PUTATIVE-RELATED-RELATED"/>
    <property type="match status" value="1"/>
</dbReference>
<dbReference type="OrthoDB" id="4158087at2759"/>
<keyword evidence="2" id="KW-1185">Reference proteome</keyword>
<name>A0A5N6TTG2_ASPAV</name>
<sequence length="467" mass="52583">MAPKGGAVDLPIILSTGGKKCDPDTRKLIRSHVMLGKNRGKSRRAKCDDVKVVPPKGRHAVQEKQSSSPTEPFGCIPMKVGSEASLVPFADNVDPSLAVDILKFTAISKSVMFRLEMCTMFHKKKGLWYDLLMLDAAYLHTMAFVAEDFFGRILTLHPSRANPPTSVHFLKTLRLLRERLSYGAEEVKTSDATIMIILFLSTHAHITGDLESAMHHLKGLHRIVTLRGGIIDFTDDLKLKSEIFRCDLSIALHNSTTPLFFHDPLGLTVPCPPSAESDNERFLCKIDNNLARVWSVMKRFSQLINFAAETNQKLPMETLVDTMASVMYRLLNMRFEKDTIAEAVRLGLLGFSSSVFLQWQNIKQAYLRLADTYKECLVNLKSLNGVSSHIMLWLLMVGATSIFTDSDKEWLESWLRVNLQLCRVASWPSFRKIMASYMWIGMVHDQPGEEIFNSVTSSRALESRSAI</sequence>